<feature type="domain" description="HTH luxR-type" evidence="4">
    <location>
        <begin position="163"/>
        <end position="228"/>
    </location>
</feature>
<protein>
    <submittedName>
        <fullName evidence="5">Transcriptional regulator, LuxR family</fullName>
    </submittedName>
</protein>
<dbReference type="STRING" id="626522.GCWU000325_00012"/>
<dbReference type="eggNOG" id="COG2197">
    <property type="taxonomic scope" value="Bacteria"/>
</dbReference>
<dbReference type="Gene3D" id="1.10.10.10">
    <property type="entry name" value="Winged helix-like DNA-binding domain superfamily/Winged helix DNA-binding domain"/>
    <property type="match status" value="1"/>
</dbReference>
<evidence type="ECO:0000256" key="2">
    <source>
        <dbReference type="ARBA" id="ARBA00023125"/>
    </source>
</evidence>
<evidence type="ECO:0000313" key="6">
    <source>
        <dbReference type="Proteomes" id="UP000003460"/>
    </source>
</evidence>
<dbReference type="Pfam" id="PF00196">
    <property type="entry name" value="GerE"/>
    <property type="match status" value="1"/>
</dbReference>
<keyword evidence="2" id="KW-0238">DNA-binding</keyword>
<keyword evidence="6" id="KW-1185">Reference proteome</keyword>
<gene>
    <name evidence="5" type="ORF">GCWU000325_00012</name>
</gene>
<name>C9LCY4_9BACT</name>
<dbReference type="EMBL" id="ACIJ02000001">
    <property type="protein sequence ID" value="EEX73025.1"/>
    <property type="molecule type" value="Genomic_DNA"/>
</dbReference>
<dbReference type="InterPro" id="IPR000792">
    <property type="entry name" value="Tscrpt_reg_LuxR_C"/>
</dbReference>
<dbReference type="SUPFAM" id="SSF46894">
    <property type="entry name" value="C-terminal effector domain of the bipartite response regulators"/>
    <property type="match status" value="1"/>
</dbReference>
<keyword evidence="1" id="KW-0805">Transcription regulation</keyword>
<dbReference type="AlphaFoldDB" id="C9LCY4"/>
<evidence type="ECO:0000259" key="4">
    <source>
        <dbReference type="PROSITE" id="PS50043"/>
    </source>
</evidence>
<evidence type="ECO:0000256" key="3">
    <source>
        <dbReference type="ARBA" id="ARBA00023163"/>
    </source>
</evidence>
<dbReference type="PROSITE" id="PS50043">
    <property type="entry name" value="HTH_LUXR_2"/>
    <property type="match status" value="1"/>
</dbReference>
<dbReference type="PRINTS" id="PR00038">
    <property type="entry name" value="HTHLUXR"/>
</dbReference>
<evidence type="ECO:0000313" key="5">
    <source>
        <dbReference type="EMBL" id="EEX73025.1"/>
    </source>
</evidence>
<dbReference type="GO" id="GO:0003677">
    <property type="term" value="F:DNA binding"/>
    <property type="evidence" value="ECO:0007669"/>
    <property type="project" value="UniProtKB-KW"/>
</dbReference>
<sequence length="235" mass="26082">MALGQSVSSNRGLVEAGPPFLKVKFMLICSLIYRQISNFAIMKPQIAIITGNTLEAIGLESIVRKMMPKADVLLLPSFSALDQSAGFFHFFISSETLLSHAQFFLQRKQQTIVLMHGEETLPLQGFRTFNVRQPEDVLLRSILQMAQAGHRHRPRPVLEAQGEVQRISPLTPRETEVLRLVVSGLLNKEIANRLGVSLTTVISHRKNLTAKLGFRSVSALTIYAVTHGIAAVEEI</sequence>
<dbReference type="SMART" id="SM00421">
    <property type="entry name" value="HTH_LUXR"/>
    <property type="match status" value="1"/>
</dbReference>
<dbReference type="Proteomes" id="UP000003460">
    <property type="component" value="Unassembled WGS sequence"/>
</dbReference>
<dbReference type="InterPro" id="IPR036388">
    <property type="entry name" value="WH-like_DNA-bd_sf"/>
</dbReference>
<comment type="caution">
    <text evidence="5">The sequence shown here is derived from an EMBL/GenBank/DDBJ whole genome shotgun (WGS) entry which is preliminary data.</text>
</comment>
<keyword evidence="3" id="KW-0804">Transcription</keyword>
<reference evidence="5" key="1">
    <citation type="submission" date="2009-09" db="EMBL/GenBank/DDBJ databases">
        <authorList>
            <person name="Weinstock G."/>
            <person name="Sodergren E."/>
            <person name="Clifton S."/>
            <person name="Fulton L."/>
            <person name="Fulton B."/>
            <person name="Courtney L."/>
            <person name="Fronick C."/>
            <person name="Harrison M."/>
            <person name="Strong C."/>
            <person name="Farmer C."/>
            <person name="Delahaunty K."/>
            <person name="Markovic C."/>
            <person name="Hall O."/>
            <person name="Minx P."/>
            <person name="Tomlinson C."/>
            <person name="Mitreva M."/>
            <person name="Nelson J."/>
            <person name="Hou S."/>
            <person name="Wollam A."/>
            <person name="Pepin K.H."/>
            <person name="Johnson M."/>
            <person name="Bhonagiri V."/>
            <person name="Nash W.E."/>
            <person name="Warren W."/>
            <person name="Chinwalla A."/>
            <person name="Mardis E.R."/>
            <person name="Wilson R.K."/>
        </authorList>
    </citation>
    <scope>NUCLEOTIDE SEQUENCE [LARGE SCALE GENOMIC DNA]</scope>
    <source>
        <strain evidence="5">ATCC 51259</strain>
    </source>
</reference>
<dbReference type="CDD" id="cd06170">
    <property type="entry name" value="LuxR_C_like"/>
    <property type="match status" value="1"/>
</dbReference>
<dbReference type="InterPro" id="IPR016032">
    <property type="entry name" value="Sig_transdc_resp-reg_C-effctor"/>
</dbReference>
<dbReference type="PANTHER" id="PTHR44688:SF16">
    <property type="entry name" value="DNA-BINDING TRANSCRIPTIONAL ACTIVATOR DEVR_DOSR"/>
    <property type="match status" value="1"/>
</dbReference>
<dbReference type="GO" id="GO:0006355">
    <property type="term" value="P:regulation of DNA-templated transcription"/>
    <property type="evidence" value="ECO:0007669"/>
    <property type="project" value="InterPro"/>
</dbReference>
<dbReference type="PROSITE" id="PS00622">
    <property type="entry name" value="HTH_LUXR_1"/>
    <property type="match status" value="1"/>
</dbReference>
<evidence type="ECO:0000256" key="1">
    <source>
        <dbReference type="ARBA" id="ARBA00023015"/>
    </source>
</evidence>
<dbReference type="HOGENOM" id="CLU_000445_90_1_10"/>
<organism evidence="5 6">
    <name type="scientific">Alloprevotella tannerae ATCC 51259</name>
    <dbReference type="NCBI Taxonomy" id="626522"/>
    <lineage>
        <taxon>Bacteria</taxon>
        <taxon>Pseudomonadati</taxon>
        <taxon>Bacteroidota</taxon>
        <taxon>Bacteroidia</taxon>
        <taxon>Bacteroidales</taxon>
        <taxon>Prevotellaceae</taxon>
        <taxon>Alloprevotella</taxon>
    </lineage>
</organism>
<accession>C9LCY4</accession>
<proteinExistence type="predicted"/>
<dbReference type="PANTHER" id="PTHR44688">
    <property type="entry name" value="DNA-BINDING TRANSCRIPTIONAL ACTIVATOR DEVR_DOSR"/>
    <property type="match status" value="1"/>
</dbReference>